<sequence>MSTRPYVLASAAVSLDGYLDDTSDQRLLLSNEEDFARVDDVRAGVDAILVGAGTIRTDNPRLLVRSGRGNPAKVTITESGDLDPSANFFTTGEVEKLVYTSAAAVPKVRERLGAVATVVDGGDPLDLRHVLADLAGRGVGRLMVEGGGAIHTLFLTAGVVDELHLAVAPVFVGEATAPRFVGPGRFPPGRLQLTETCRIGDVVFMRYHLGQAARDHSRLREAIALAENCPPSTTFRVGAIVVNADDEVLATGYSGETDPHDHAEEVAIAKLGGADLTGATIYSSLEPCSSRASRAVSCTQHILNAGIPRVVFAWREPNLFVDCVGAETLRAAGREVRELPDLADLVKATNAHLPFEDQTLFPPEGPAPGTATT</sequence>
<dbReference type="Proteomes" id="UP000605897">
    <property type="component" value="Unassembled WGS sequence"/>
</dbReference>
<evidence type="ECO:0000256" key="2">
    <source>
        <dbReference type="ARBA" id="ARBA00004882"/>
    </source>
</evidence>
<comment type="pathway">
    <text evidence="2">Cofactor biosynthesis; riboflavin biosynthesis; 5-amino-6-(D-ribitylamino)uracil from GTP: step 2/4.</text>
</comment>
<comment type="catalytic activity">
    <reaction evidence="10">
        <text>2,5-diamino-6-hydroxy-4-(5-phosphoribosylamino)-pyrimidine + H2O + H(+) = 5-amino-6-(5-phospho-D-ribosylamino)uracil + NH4(+)</text>
        <dbReference type="Rhea" id="RHEA:21868"/>
        <dbReference type="ChEBI" id="CHEBI:15377"/>
        <dbReference type="ChEBI" id="CHEBI:15378"/>
        <dbReference type="ChEBI" id="CHEBI:28938"/>
        <dbReference type="ChEBI" id="CHEBI:58453"/>
        <dbReference type="ChEBI" id="CHEBI:58614"/>
        <dbReference type="EC" id="3.5.4.26"/>
    </reaction>
</comment>
<evidence type="ECO:0000256" key="10">
    <source>
        <dbReference type="ARBA" id="ARBA00049886"/>
    </source>
</evidence>
<dbReference type="SUPFAM" id="SSF53597">
    <property type="entry name" value="Dihydrofolate reductase-like"/>
    <property type="match status" value="1"/>
</dbReference>
<comment type="caution">
    <text evidence="12">The sequence shown here is derived from an EMBL/GenBank/DDBJ whole genome shotgun (WGS) entry which is preliminary data.</text>
</comment>
<proteinExistence type="inferred from homology"/>
<evidence type="ECO:0000256" key="9">
    <source>
        <dbReference type="ARBA" id="ARBA00049861"/>
    </source>
</evidence>
<dbReference type="EMBL" id="BNAU01000005">
    <property type="protein sequence ID" value="GHF06891.1"/>
    <property type="molecule type" value="Genomic_DNA"/>
</dbReference>
<dbReference type="RefSeq" id="WP_191246657.1">
    <property type="nucleotide sequence ID" value="NZ_BNAU01000005.1"/>
</dbReference>
<evidence type="ECO:0000256" key="4">
    <source>
        <dbReference type="ARBA" id="ARBA00007417"/>
    </source>
</evidence>
<reference evidence="13" key="1">
    <citation type="journal article" date="2019" name="Int. J. Syst. Evol. Microbiol.">
        <title>The Global Catalogue of Microorganisms (GCM) 10K type strain sequencing project: providing services to taxonomists for standard genome sequencing and annotation.</title>
        <authorList>
            <consortium name="The Broad Institute Genomics Platform"/>
            <consortium name="The Broad Institute Genome Sequencing Center for Infectious Disease"/>
            <person name="Wu L."/>
            <person name="Ma J."/>
        </authorList>
    </citation>
    <scope>NUCLEOTIDE SEQUENCE [LARGE SCALE GENOMIC DNA]</scope>
    <source>
        <strain evidence="13">CGMCC 4.7677</strain>
    </source>
</reference>
<dbReference type="Gene3D" id="3.40.430.10">
    <property type="entry name" value="Dihydrofolate Reductase, subunit A"/>
    <property type="match status" value="1"/>
</dbReference>
<keyword evidence="13" id="KW-1185">Reference proteome</keyword>
<accession>A0ABQ3JAA9</accession>
<dbReference type="EC" id="3.5.4.26" evidence="5"/>
<gene>
    <name evidence="12" type="ORF">GCM10017786_45630</name>
</gene>
<comment type="catalytic activity">
    <reaction evidence="9">
        <text>5-amino-6-(5-phospho-D-ribitylamino)uracil + NADP(+) = 5-amino-6-(5-phospho-D-ribosylamino)uracil + NADPH + H(+)</text>
        <dbReference type="Rhea" id="RHEA:17845"/>
        <dbReference type="ChEBI" id="CHEBI:15378"/>
        <dbReference type="ChEBI" id="CHEBI:57783"/>
        <dbReference type="ChEBI" id="CHEBI:58349"/>
        <dbReference type="ChEBI" id="CHEBI:58421"/>
        <dbReference type="ChEBI" id="CHEBI:58453"/>
        <dbReference type="EC" id="1.1.1.193"/>
    </reaction>
</comment>
<evidence type="ECO:0000256" key="3">
    <source>
        <dbReference type="ARBA" id="ARBA00005259"/>
    </source>
</evidence>
<dbReference type="InterPro" id="IPR024072">
    <property type="entry name" value="DHFR-like_dom_sf"/>
</dbReference>
<organism evidence="12 13">
    <name type="scientific">Amycolatopsis deserti</name>
    <dbReference type="NCBI Taxonomy" id="185696"/>
    <lineage>
        <taxon>Bacteria</taxon>
        <taxon>Bacillati</taxon>
        <taxon>Actinomycetota</taxon>
        <taxon>Actinomycetes</taxon>
        <taxon>Pseudonocardiales</taxon>
        <taxon>Pseudonocardiaceae</taxon>
        <taxon>Amycolatopsis</taxon>
    </lineage>
</organism>
<evidence type="ECO:0000256" key="7">
    <source>
        <dbReference type="ARBA" id="ARBA00022857"/>
    </source>
</evidence>
<comment type="similarity">
    <text evidence="4">In the C-terminal section; belongs to the HTP reductase family.</text>
</comment>
<dbReference type="InterPro" id="IPR016193">
    <property type="entry name" value="Cytidine_deaminase-like"/>
</dbReference>
<dbReference type="PANTHER" id="PTHR38011">
    <property type="entry name" value="DIHYDROFOLATE REDUCTASE FAMILY PROTEIN (AFU_ORTHOLOGUE AFUA_8G06820)"/>
    <property type="match status" value="1"/>
</dbReference>
<dbReference type="Gene3D" id="3.40.140.10">
    <property type="entry name" value="Cytidine Deaminase, domain 2"/>
    <property type="match status" value="1"/>
</dbReference>
<evidence type="ECO:0000256" key="8">
    <source>
        <dbReference type="ARBA" id="ARBA00023002"/>
    </source>
</evidence>
<comment type="similarity">
    <text evidence="3">In the N-terminal section; belongs to the cytidine and deoxycytidylate deaminase family.</text>
</comment>
<dbReference type="Pfam" id="PF01872">
    <property type="entry name" value="RibD_C"/>
    <property type="match status" value="1"/>
</dbReference>
<evidence type="ECO:0000259" key="11">
    <source>
        <dbReference type="PROSITE" id="PS51747"/>
    </source>
</evidence>
<feature type="domain" description="CMP/dCMP-type deaminase" evidence="11">
    <location>
        <begin position="213"/>
        <end position="336"/>
    </location>
</feature>
<comment type="function">
    <text evidence="1">Converts 2,5-diamino-6-(ribosylamino)-4(3h)-pyrimidinone 5'-phosphate into 5-amino-6-(ribosylamino)-2,4(1h,3h)-pyrimidinedione 5'-phosphate.</text>
</comment>
<dbReference type="PANTHER" id="PTHR38011:SF7">
    <property type="entry name" value="2,5-DIAMINO-6-RIBOSYLAMINO-4(3H)-PYRIMIDINONE 5'-PHOSPHATE REDUCTASE"/>
    <property type="match status" value="1"/>
</dbReference>
<evidence type="ECO:0000313" key="13">
    <source>
        <dbReference type="Proteomes" id="UP000605897"/>
    </source>
</evidence>
<dbReference type="InterPro" id="IPR002734">
    <property type="entry name" value="RibDG_C"/>
</dbReference>
<dbReference type="PROSITE" id="PS51747">
    <property type="entry name" value="CYT_DCMP_DEAMINASES_2"/>
    <property type="match status" value="1"/>
</dbReference>
<evidence type="ECO:0000256" key="1">
    <source>
        <dbReference type="ARBA" id="ARBA00002151"/>
    </source>
</evidence>
<name>A0ABQ3JAA9_9PSEU</name>
<dbReference type="InterPro" id="IPR050765">
    <property type="entry name" value="Riboflavin_Biosynth_HTPR"/>
</dbReference>
<dbReference type="Pfam" id="PF00383">
    <property type="entry name" value="dCMP_cyt_deam_1"/>
    <property type="match status" value="1"/>
</dbReference>
<keyword evidence="7" id="KW-0521">NADP</keyword>
<evidence type="ECO:0000313" key="12">
    <source>
        <dbReference type="EMBL" id="GHF06891.1"/>
    </source>
</evidence>
<keyword evidence="8" id="KW-0560">Oxidoreductase</keyword>
<dbReference type="InterPro" id="IPR002125">
    <property type="entry name" value="CMP_dCMP_dom"/>
</dbReference>
<evidence type="ECO:0000256" key="5">
    <source>
        <dbReference type="ARBA" id="ARBA00012766"/>
    </source>
</evidence>
<evidence type="ECO:0000256" key="6">
    <source>
        <dbReference type="ARBA" id="ARBA00019930"/>
    </source>
</evidence>
<protein>
    <recommendedName>
        <fullName evidence="6">Riboflavin biosynthesis protein RibD</fullName>
        <ecNumber evidence="5">3.5.4.26</ecNumber>
    </recommendedName>
</protein>
<dbReference type="SUPFAM" id="SSF53927">
    <property type="entry name" value="Cytidine deaminase-like"/>
    <property type="match status" value="1"/>
</dbReference>